<evidence type="ECO:0000313" key="2">
    <source>
        <dbReference type="Proteomes" id="UP000244855"/>
    </source>
</evidence>
<dbReference type="OrthoDB" id="4158087at2759"/>
<keyword evidence="2" id="KW-1185">Reference proteome</keyword>
<name>A0A2V1DR69_9PLEO</name>
<dbReference type="Proteomes" id="UP000244855">
    <property type="component" value="Unassembled WGS sequence"/>
</dbReference>
<proteinExistence type="predicted"/>
<accession>A0A2V1DR69</accession>
<protein>
    <submittedName>
        <fullName evidence="1">Uncharacterized protein</fullName>
    </submittedName>
</protein>
<feature type="non-terminal residue" evidence="1">
    <location>
        <position position="1"/>
    </location>
</feature>
<evidence type="ECO:0000313" key="1">
    <source>
        <dbReference type="EMBL" id="PVI00753.1"/>
    </source>
</evidence>
<reference evidence="1 2" key="1">
    <citation type="journal article" date="2018" name="Sci. Rep.">
        <title>Comparative genomics provides insights into the lifestyle and reveals functional heterogeneity of dark septate endophytic fungi.</title>
        <authorList>
            <person name="Knapp D.G."/>
            <person name="Nemeth J.B."/>
            <person name="Barry K."/>
            <person name="Hainaut M."/>
            <person name="Henrissat B."/>
            <person name="Johnson J."/>
            <person name="Kuo A."/>
            <person name="Lim J.H.P."/>
            <person name="Lipzen A."/>
            <person name="Nolan M."/>
            <person name="Ohm R.A."/>
            <person name="Tamas L."/>
            <person name="Grigoriev I.V."/>
            <person name="Spatafora J.W."/>
            <person name="Nagy L.G."/>
            <person name="Kovacs G.M."/>
        </authorList>
    </citation>
    <scope>NUCLEOTIDE SEQUENCE [LARGE SCALE GENOMIC DNA]</scope>
    <source>
        <strain evidence="1 2">DSE2036</strain>
    </source>
</reference>
<dbReference type="AlphaFoldDB" id="A0A2V1DR69"/>
<sequence length="85" mass="9483">INVSHPGKVDEESRRLVKTHVMQDFLCSKSVGCFKDVEVKPLKGLCLIEGTPWPVGNSPQAPPSFFLTFPIQTEPYMLKLVHDCA</sequence>
<organism evidence="1 2">
    <name type="scientific">Periconia macrospinosa</name>
    <dbReference type="NCBI Taxonomy" id="97972"/>
    <lineage>
        <taxon>Eukaryota</taxon>
        <taxon>Fungi</taxon>
        <taxon>Dikarya</taxon>
        <taxon>Ascomycota</taxon>
        <taxon>Pezizomycotina</taxon>
        <taxon>Dothideomycetes</taxon>
        <taxon>Pleosporomycetidae</taxon>
        <taxon>Pleosporales</taxon>
        <taxon>Massarineae</taxon>
        <taxon>Periconiaceae</taxon>
        <taxon>Periconia</taxon>
    </lineage>
</organism>
<dbReference type="EMBL" id="KZ805368">
    <property type="protein sequence ID" value="PVI00753.1"/>
    <property type="molecule type" value="Genomic_DNA"/>
</dbReference>
<gene>
    <name evidence="1" type="ORF">DM02DRAFT_526291</name>
</gene>